<reference evidence="1" key="2">
    <citation type="journal article" date="2015" name="Data Brief">
        <title>Shoot transcriptome of the giant reed, Arundo donax.</title>
        <authorList>
            <person name="Barrero R.A."/>
            <person name="Guerrero F.D."/>
            <person name="Moolhuijzen P."/>
            <person name="Goolsby J.A."/>
            <person name="Tidwell J."/>
            <person name="Bellgard S.E."/>
            <person name="Bellgard M.I."/>
        </authorList>
    </citation>
    <scope>NUCLEOTIDE SEQUENCE</scope>
    <source>
        <tissue evidence="1">Shoot tissue taken approximately 20 cm above the soil surface</tissue>
    </source>
</reference>
<dbReference type="EMBL" id="GBRH01200516">
    <property type="protein sequence ID" value="JAD97379.1"/>
    <property type="molecule type" value="Transcribed_RNA"/>
</dbReference>
<name>A0A0A9E9B1_ARUDO</name>
<dbReference type="AlphaFoldDB" id="A0A0A9E9B1"/>
<protein>
    <submittedName>
        <fullName evidence="1">Uncharacterized protein</fullName>
    </submittedName>
</protein>
<accession>A0A0A9E9B1</accession>
<sequence>MVVLVLRNSGMLPILKVRLYCVAWSVNVEEYFEHAAS</sequence>
<proteinExistence type="predicted"/>
<organism evidence="1">
    <name type="scientific">Arundo donax</name>
    <name type="common">Giant reed</name>
    <name type="synonym">Donax arundinaceus</name>
    <dbReference type="NCBI Taxonomy" id="35708"/>
    <lineage>
        <taxon>Eukaryota</taxon>
        <taxon>Viridiplantae</taxon>
        <taxon>Streptophyta</taxon>
        <taxon>Embryophyta</taxon>
        <taxon>Tracheophyta</taxon>
        <taxon>Spermatophyta</taxon>
        <taxon>Magnoliopsida</taxon>
        <taxon>Liliopsida</taxon>
        <taxon>Poales</taxon>
        <taxon>Poaceae</taxon>
        <taxon>PACMAD clade</taxon>
        <taxon>Arundinoideae</taxon>
        <taxon>Arundineae</taxon>
        <taxon>Arundo</taxon>
    </lineage>
</organism>
<evidence type="ECO:0000313" key="1">
    <source>
        <dbReference type="EMBL" id="JAD97379.1"/>
    </source>
</evidence>
<reference evidence="1" key="1">
    <citation type="submission" date="2014-09" db="EMBL/GenBank/DDBJ databases">
        <authorList>
            <person name="Magalhaes I.L.F."/>
            <person name="Oliveira U."/>
            <person name="Santos F.R."/>
            <person name="Vidigal T.H.D.A."/>
            <person name="Brescovit A.D."/>
            <person name="Santos A.J."/>
        </authorList>
    </citation>
    <scope>NUCLEOTIDE SEQUENCE</scope>
    <source>
        <tissue evidence="1">Shoot tissue taken approximately 20 cm above the soil surface</tissue>
    </source>
</reference>